<dbReference type="Proteomes" id="UP000699042">
    <property type="component" value="Unassembled WGS sequence"/>
</dbReference>
<reference evidence="1" key="1">
    <citation type="submission" date="2021-05" db="EMBL/GenBank/DDBJ databases">
        <title>Comparative genomics of three Colletotrichum scovillei strains and genetic complementation revealed genes involved fungal growth and virulence on chili pepper.</title>
        <authorList>
            <person name="Hsieh D.-K."/>
            <person name="Chuang S.-C."/>
            <person name="Chen C.-Y."/>
            <person name="Chao Y.-T."/>
            <person name="Lu M.-Y.J."/>
            <person name="Lee M.-H."/>
            <person name="Shih M.-C."/>
        </authorList>
    </citation>
    <scope>NUCLEOTIDE SEQUENCE</scope>
    <source>
        <strain evidence="1">Coll-153</strain>
    </source>
</reference>
<comment type="caution">
    <text evidence="1">The sequence shown here is derived from an EMBL/GenBank/DDBJ whole genome shotgun (WGS) entry which is preliminary data.</text>
</comment>
<gene>
    <name evidence="1" type="ORF">JMJ77_005823</name>
</gene>
<evidence type="ECO:0000313" key="1">
    <source>
        <dbReference type="EMBL" id="KAG7058447.1"/>
    </source>
</evidence>
<name>A0A9P7RI02_9PEZI</name>
<accession>A0A9P7RI02</accession>
<sequence>MLSCPGRPSLWILKEMNTYELRLLRPTIPEAPRKTGYLSHDLLFSSR</sequence>
<dbReference type="EMBL" id="JAESDN010000001">
    <property type="protein sequence ID" value="KAG7058447.1"/>
    <property type="molecule type" value="Genomic_DNA"/>
</dbReference>
<dbReference type="AlphaFoldDB" id="A0A9P7RI02"/>
<organism evidence="1 2">
    <name type="scientific">Colletotrichum scovillei</name>
    <dbReference type="NCBI Taxonomy" id="1209932"/>
    <lineage>
        <taxon>Eukaryota</taxon>
        <taxon>Fungi</taxon>
        <taxon>Dikarya</taxon>
        <taxon>Ascomycota</taxon>
        <taxon>Pezizomycotina</taxon>
        <taxon>Sordariomycetes</taxon>
        <taxon>Hypocreomycetidae</taxon>
        <taxon>Glomerellales</taxon>
        <taxon>Glomerellaceae</taxon>
        <taxon>Colletotrichum</taxon>
        <taxon>Colletotrichum acutatum species complex</taxon>
    </lineage>
</organism>
<evidence type="ECO:0000313" key="2">
    <source>
        <dbReference type="Proteomes" id="UP000699042"/>
    </source>
</evidence>
<protein>
    <submittedName>
        <fullName evidence="1">Uncharacterized protein</fullName>
    </submittedName>
</protein>
<proteinExistence type="predicted"/>
<keyword evidence="2" id="KW-1185">Reference proteome</keyword>